<gene>
    <name evidence="5" type="ORF">E2I00_002215</name>
</gene>
<dbReference type="Pfam" id="PF02230">
    <property type="entry name" value="Abhydrolase_2"/>
    <property type="match status" value="2"/>
</dbReference>
<dbReference type="AlphaFoldDB" id="A0A643C132"/>
<protein>
    <recommendedName>
        <fullName evidence="2">palmitoyl-protein hydrolase</fullName>
        <ecNumber evidence="2">3.1.2.22</ecNumber>
    </recommendedName>
</protein>
<feature type="domain" description="Phospholipase/carboxylesterase/thioesterase" evidence="4">
    <location>
        <begin position="91"/>
        <end position="146"/>
    </location>
</feature>
<proteinExistence type="inferred from homology"/>
<name>A0A643C132_BALPH</name>
<dbReference type="InterPro" id="IPR003140">
    <property type="entry name" value="PLipase/COase/thioEstase"/>
</dbReference>
<dbReference type="OrthoDB" id="2418081at2759"/>
<dbReference type="EMBL" id="SGJD01003007">
    <property type="protein sequence ID" value="KAB0393730.1"/>
    <property type="molecule type" value="Genomic_DNA"/>
</dbReference>
<sequence length="151" mass="16762">PYTPLKGGFSNVWFDRFKISNDCPEHLESIDVMCQVLTDLIDGEVKSGIKKNRILVGGFSMGGCMAMHLAYRNHQDVAGALQKSDGVLPELFQCHGTADELVLHSWGKETNSVLKSLGVSTKFHSFPGVYHELSKAELEKLKSWILTKLPD</sequence>
<feature type="domain" description="Phospholipase/carboxylesterase/thioesterase" evidence="4">
    <location>
        <begin position="6"/>
        <end position="84"/>
    </location>
</feature>
<comment type="similarity">
    <text evidence="1">Belongs to the AB hydrolase superfamily. AB hydrolase 2 family.</text>
</comment>
<accession>A0A643C132</accession>
<comment type="caution">
    <text evidence="5">The sequence shown here is derived from an EMBL/GenBank/DDBJ whole genome shotgun (WGS) entry which is preliminary data.</text>
</comment>
<dbReference type="EC" id="3.1.2.22" evidence="2"/>
<evidence type="ECO:0000256" key="1">
    <source>
        <dbReference type="ARBA" id="ARBA00006499"/>
    </source>
</evidence>
<evidence type="ECO:0000259" key="4">
    <source>
        <dbReference type="Pfam" id="PF02230"/>
    </source>
</evidence>
<dbReference type="GO" id="GO:0005737">
    <property type="term" value="C:cytoplasm"/>
    <property type="evidence" value="ECO:0007669"/>
    <property type="project" value="TreeGrafter"/>
</dbReference>
<evidence type="ECO:0000313" key="6">
    <source>
        <dbReference type="Proteomes" id="UP000437017"/>
    </source>
</evidence>
<feature type="non-terminal residue" evidence="5">
    <location>
        <position position="1"/>
    </location>
</feature>
<dbReference type="InterPro" id="IPR029058">
    <property type="entry name" value="AB_hydrolase_fold"/>
</dbReference>
<organism evidence="5 6">
    <name type="scientific">Balaenoptera physalus</name>
    <name type="common">Fin whale</name>
    <name type="synonym">Balaena physalus</name>
    <dbReference type="NCBI Taxonomy" id="9770"/>
    <lineage>
        <taxon>Eukaryota</taxon>
        <taxon>Metazoa</taxon>
        <taxon>Chordata</taxon>
        <taxon>Craniata</taxon>
        <taxon>Vertebrata</taxon>
        <taxon>Euteleostomi</taxon>
        <taxon>Mammalia</taxon>
        <taxon>Eutheria</taxon>
        <taxon>Laurasiatheria</taxon>
        <taxon>Artiodactyla</taxon>
        <taxon>Whippomorpha</taxon>
        <taxon>Cetacea</taxon>
        <taxon>Mysticeti</taxon>
        <taxon>Balaenopteridae</taxon>
        <taxon>Balaenoptera</taxon>
    </lineage>
</organism>
<reference evidence="5 6" key="1">
    <citation type="journal article" date="2019" name="PLoS ONE">
        <title>Genomic analyses reveal an absence of contemporary introgressive admixture between fin whales and blue whales, despite known hybrids.</title>
        <authorList>
            <person name="Westbury M.V."/>
            <person name="Petersen B."/>
            <person name="Lorenzen E.D."/>
        </authorList>
    </citation>
    <scope>NUCLEOTIDE SEQUENCE [LARGE SCALE GENOMIC DNA]</scope>
    <source>
        <strain evidence="5">FinWhale-01</strain>
    </source>
</reference>
<dbReference type="GO" id="GO:0008474">
    <property type="term" value="F:palmitoyl-(protein) hydrolase activity"/>
    <property type="evidence" value="ECO:0007669"/>
    <property type="project" value="UniProtKB-EC"/>
</dbReference>
<evidence type="ECO:0000313" key="5">
    <source>
        <dbReference type="EMBL" id="KAB0393730.1"/>
    </source>
</evidence>
<dbReference type="Gene3D" id="3.40.50.1820">
    <property type="entry name" value="alpha/beta hydrolase"/>
    <property type="match status" value="1"/>
</dbReference>
<dbReference type="Proteomes" id="UP000437017">
    <property type="component" value="Unassembled WGS sequence"/>
</dbReference>
<dbReference type="SUPFAM" id="SSF53474">
    <property type="entry name" value="alpha/beta-Hydrolases"/>
    <property type="match status" value="1"/>
</dbReference>
<keyword evidence="6" id="KW-1185">Reference proteome</keyword>
<evidence type="ECO:0000256" key="2">
    <source>
        <dbReference type="ARBA" id="ARBA00012423"/>
    </source>
</evidence>
<dbReference type="InterPro" id="IPR050565">
    <property type="entry name" value="LYPA1-2/EST-like"/>
</dbReference>
<dbReference type="PANTHER" id="PTHR10655:SF17">
    <property type="entry name" value="LYSOPHOSPHOLIPASE-LIKE PROTEIN 1"/>
    <property type="match status" value="1"/>
</dbReference>
<keyword evidence="3" id="KW-0378">Hydrolase</keyword>
<dbReference type="GO" id="GO:0052689">
    <property type="term" value="F:carboxylic ester hydrolase activity"/>
    <property type="evidence" value="ECO:0007669"/>
    <property type="project" value="TreeGrafter"/>
</dbReference>
<evidence type="ECO:0000256" key="3">
    <source>
        <dbReference type="ARBA" id="ARBA00022801"/>
    </source>
</evidence>
<dbReference type="PANTHER" id="PTHR10655">
    <property type="entry name" value="LYSOPHOSPHOLIPASE-RELATED"/>
    <property type="match status" value="1"/>
</dbReference>